<dbReference type="RefSeq" id="WP_131923020.1">
    <property type="nucleotide sequence ID" value="NZ_SMAG01000001.1"/>
</dbReference>
<comment type="caution">
    <text evidence="7">The sequence shown here is derived from an EMBL/GenBank/DDBJ whole genome shotgun (WGS) entry which is preliminary data.</text>
</comment>
<keyword evidence="2 4" id="KW-0547">Nucleotide-binding</keyword>
<dbReference type="GO" id="GO:0005524">
    <property type="term" value="F:ATP binding"/>
    <property type="evidence" value="ECO:0007669"/>
    <property type="project" value="UniProtKB-UniRule"/>
</dbReference>
<evidence type="ECO:0000256" key="2">
    <source>
        <dbReference type="ARBA" id="ARBA00022741"/>
    </source>
</evidence>
<dbReference type="PANTHER" id="PTHR22683:SF41">
    <property type="entry name" value="DNA TRANSLOCASE FTSK"/>
    <property type="match status" value="1"/>
</dbReference>
<dbReference type="AlphaFoldDB" id="A0A4R3LA67"/>
<keyword evidence="5" id="KW-0175">Coiled coil</keyword>
<sequence>MNKFATNILDCVDNIRTSIDNYTQAIHKIERDYEAEQESIHESYRSEKSRLGAELEAEKRTYQEESDQVTAGITKYYSIAIAHESEFSILDPEYYKKRDHLQIADHYLYPFDHIRDPVREMQAIADRIEQLGIDLLRKRSVIHLLVGNRPKKYAEIKYLVERANTIHDRIQSEVQEHLCKQMSEAERKYARLMEELENSQREQLHQLKLTEATMREKAEDTFKIQLEEMMPPYMLQAIAKRISLYEPDFSHYTHPGEEIPVIQIGTMKVRLNHLDSPERSKEILERYEEFINEDYILMPYAFQFNDICSLLIQSNFLIEDQVNQGVQAVIARMLAQLPPTQLHCIFIDPKNAGRIFSPYMKLSSKDEKIVGKQVFTSQDAIRQALDDVYNHIDHIIQFKLSSGTGFGDIYEYNTFAKENAESYKLLTVLDFPKNFTVEMMEKLLYIIENGSKCGVHVIVTYNSEFVSQYQQDSFEQIINHMGAISNVIQSDRNDLMIGNPSNEILFEFVSPPQSSQLVAFVDELGEQVVIANKRETPFSVIAPRQTDWFAKSSSDSLTIPIGKTGAGEIHPLIFGADTSQHAIIAGKTGSGKTSLLHTLITSACINYSPDELNLFLLDFKEGVEFSEYATHRIPHVKVLALESEQEFGESILIELQQELSRRGDLFKKQSVQNIMNYREKTGQTMPRILLVIDEFQVLFDTQKNRKVAHNCAAILDDLVRRGRSFGIHVILSSQTVSTVMNSSLETSTLSQMAVRIGLKADEKDARVLLGQDNDGIASLGQEVGVAIYNSDAGNATNVKFRIAYLDRKYQVEILQKIGEYSSQQGYVYEAEVFSSQAEATMEDPALLFRRSEDDYGSILWLGKSVRVAPPYTTIHLQYQHEDNVVILGQDEGLARRMIYYSLCSALCSGSHASSETRIIFVDYRPLHNHRNDTVDLLIEQTGSHIRKVSNDSELQKQITWLYEEMDQRRSGGSQNRSPYYLFVHGIQRIRLIIKTADENSFSLDFDQEKPVGKMFLEILNDGPALGIYTIMWCDTYGNLNKFPYGTQDLFGYKIALLLREEDSNKFLGENIATDLKGKFAICRDLSGEFRKFQPFQYPSKEWKSEFIREIVGQG</sequence>
<dbReference type="PROSITE" id="PS50901">
    <property type="entry name" value="FTSK"/>
    <property type="match status" value="1"/>
</dbReference>
<protein>
    <submittedName>
        <fullName evidence="7">FtsK/SpoIIIE family protein</fullName>
    </submittedName>
</protein>
<dbReference type="InterPro" id="IPR002543">
    <property type="entry name" value="FtsK_dom"/>
</dbReference>
<name>A0A4R3LA67_9BACL</name>
<evidence type="ECO:0000259" key="6">
    <source>
        <dbReference type="PROSITE" id="PS50901"/>
    </source>
</evidence>
<dbReference type="EMBL" id="SMAG01000001">
    <property type="protein sequence ID" value="TCS96619.1"/>
    <property type="molecule type" value="Genomic_DNA"/>
</dbReference>
<dbReference type="SUPFAM" id="SSF52540">
    <property type="entry name" value="P-loop containing nucleoside triphosphate hydrolases"/>
    <property type="match status" value="1"/>
</dbReference>
<dbReference type="GO" id="GO:0003677">
    <property type="term" value="F:DNA binding"/>
    <property type="evidence" value="ECO:0007669"/>
    <property type="project" value="InterPro"/>
</dbReference>
<proteinExistence type="predicted"/>
<dbReference type="OrthoDB" id="9807790at2"/>
<evidence type="ECO:0000256" key="4">
    <source>
        <dbReference type="PROSITE-ProRule" id="PRU00289"/>
    </source>
</evidence>
<evidence type="ECO:0000256" key="3">
    <source>
        <dbReference type="ARBA" id="ARBA00022840"/>
    </source>
</evidence>
<feature type="coiled-coil region" evidence="5">
    <location>
        <begin position="12"/>
        <end position="68"/>
    </location>
</feature>
<dbReference type="CDD" id="cd01127">
    <property type="entry name" value="TrwB_TraG_TraD_VirD4"/>
    <property type="match status" value="1"/>
</dbReference>
<gene>
    <name evidence="7" type="ORF">EDD58_101255</name>
</gene>
<dbReference type="Pfam" id="PF01580">
    <property type="entry name" value="FtsK_SpoIIIE"/>
    <property type="match status" value="1"/>
</dbReference>
<accession>A0A4R3LA67</accession>
<organism evidence="7 8">
    <name type="scientific">Hazenella coriacea</name>
    <dbReference type="NCBI Taxonomy" id="1179467"/>
    <lineage>
        <taxon>Bacteria</taxon>
        <taxon>Bacillati</taxon>
        <taxon>Bacillota</taxon>
        <taxon>Bacilli</taxon>
        <taxon>Bacillales</taxon>
        <taxon>Thermoactinomycetaceae</taxon>
        <taxon>Hazenella</taxon>
    </lineage>
</organism>
<feature type="coiled-coil region" evidence="5">
    <location>
        <begin position="175"/>
        <end position="213"/>
    </location>
</feature>
<feature type="domain" description="FtsK" evidence="6">
    <location>
        <begin position="569"/>
        <end position="767"/>
    </location>
</feature>
<reference evidence="7 8" key="1">
    <citation type="submission" date="2019-03" db="EMBL/GenBank/DDBJ databases">
        <title>Genomic Encyclopedia of Type Strains, Phase IV (KMG-IV): sequencing the most valuable type-strain genomes for metagenomic binning, comparative biology and taxonomic classification.</title>
        <authorList>
            <person name="Goeker M."/>
        </authorList>
    </citation>
    <scope>NUCLEOTIDE SEQUENCE [LARGE SCALE GENOMIC DNA]</scope>
    <source>
        <strain evidence="7 8">DSM 45707</strain>
    </source>
</reference>
<evidence type="ECO:0000256" key="5">
    <source>
        <dbReference type="SAM" id="Coils"/>
    </source>
</evidence>
<dbReference type="InterPro" id="IPR050206">
    <property type="entry name" value="FtsK/SpoIIIE/SftA"/>
</dbReference>
<dbReference type="PANTHER" id="PTHR22683">
    <property type="entry name" value="SPORULATION PROTEIN RELATED"/>
    <property type="match status" value="1"/>
</dbReference>
<keyword evidence="8" id="KW-1185">Reference proteome</keyword>
<dbReference type="Gene3D" id="3.40.50.300">
    <property type="entry name" value="P-loop containing nucleotide triphosphate hydrolases"/>
    <property type="match status" value="3"/>
</dbReference>
<dbReference type="InterPro" id="IPR027417">
    <property type="entry name" value="P-loop_NTPase"/>
</dbReference>
<dbReference type="Proteomes" id="UP000294937">
    <property type="component" value="Unassembled WGS sequence"/>
</dbReference>
<keyword evidence="3 4" id="KW-0067">ATP-binding</keyword>
<comment type="subcellular location">
    <subcellularLocation>
        <location evidence="1">Membrane</location>
        <topology evidence="1">Multi-pass membrane protein</topology>
    </subcellularLocation>
</comment>
<evidence type="ECO:0000313" key="8">
    <source>
        <dbReference type="Proteomes" id="UP000294937"/>
    </source>
</evidence>
<dbReference type="GO" id="GO:0016020">
    <property type="term" value="C:membrane"/>
    <property type="evidence" value="ECO:0007669"/>
    <property type="project" value="UniProtKB-SubCell"/>
</dbReference>
<evidence type="ECO:0000313" key="7">
    <source>
        <dbReference type="EMBL" id="TCS96619.1"/>
    </source>
</evidence>
<feature type="binding site" evidence="4">
    <location>
        <begin position="586"/>
        <end position="593"/>
    </location>
    <ligand>
        <name>ATP</name>
        <dbReference type="ChEBI" id="CHEBI:30616"/>
    </ligand>
</feature>
<evidence type="ECO:0000256" key="1">
    <source>
        <dbReference type="ARBA" id="ARBA00004141"/>
    </source>
</evidence>